<accession>A0A6M3JQB0</accession>
<proteinExistence type="predicted"/>
<name>A0A6M3JQB0_9ZZZZ</name>
<gene>
    <name evidence="1" type="ORF">MM415A02915_0010</name>
</gene>
<dbReference type="AlphaFoldDB" id="A0A6M3JQB0"/>
<organism evidence="1">
    <name type="scientific">viral metagenome</name>
    <dbReference type="NCBI Taxonomy" id="1070528"/>
    <lineage>
        <taxon>unclassified sequences</taxon>
        <taxon>metagenomes</taxon>
        <taxon>organismal metagenomes</taxon>
    </lineage>
</organism>
<dbReference type="EMBL" id="MT141926">
    <property type="protein sequence ID" value="QJA72126.1"/>
    <property type="molecule type" value="Genomic_DNA"/>
</dbReference>
<protein>
    <submittedName>
        <fullName evidence="1">Uncharacterized protein</fullName>
    </submittedName>
</protein>
<reference evidence="1" key="1">
    <citation type="submission" date="2020-03" db="EMBL/GenBank/DDBJ databases">
        <title>The deep terrestrial virosphere.</title>
        <authorList>
            <person name="Holmfeldt K."/>
            <person name="Nilsson E."/>
            <person name="Simone D."/>
            <person name="Lopez-Fernandez M."/>
            <person name="Wu X."/>
            <person name="de Brujin I."/>
            <person name="Lundin D."/>
            <person name="Andersson A."/>
            <person name="Bertilsson S."/>
            <person name="Dopson M."/>
        </authorList>
    </citation>
    <scope>NUCLEOTIDE SEQUENCE</scope>
    <source>
        <strain evidence="1">MM415A02915</strain>
    </source>
</reference>
<sequence>MNARRSITEKERQEIDICLSCPLPECIPDHPSCGLRDPRGSSRTHNGVPLCSQCLHAVIVETDNPLARSFYHCTALGYCTMGWRKQCTRYEGGRPRHYHPHSKRKEHVDAICRKPR</sequence>
<evidence type="ECO:0000313" key="1">
    <source>
        <dbReference type="EMBL" id="QJA72126.1"/>
    </source>
</evidence>